<evidence type="ECO:0000256" key="7">
    <source>
        <dbReference type="PIRSR" id="PIRSR000089-1"/>
    </source>
</evidence>
<gene>
    <name evidence="9" type="ORF">MNEG_11632</name>
</gene>
<keyword evidence="6" id="KW-0249">Electron transport</keyword>
<dbReference type="PANTHER" id="PTHR43153:SF1">
    <property type="entry name" value="ELECTRON TRANSFER FLAVOPROTEIN SUBUNIT ALPHA, MITOCHONDRIAL"/>
    <property type="match status" value="1"/>
</dbReference>
<feature type="binding site" evidence="7">
    <location>
        <begin position="254"/>
        <end position="255"/>
    </location>
    <ligand>
        <name>FAD</name>
        <dbReference type="ChEBI" id="CHEBI:57692"/>
    </ligand>
</feature>
<dbReference type="SMART" id="SM00893">
    <property type="entry name" value="ETF"/>
    <property type="match status" value="1"/>
</dbReference>
<keyword evidence="4" id="KW-0285">Flavoprotein</keyword>
<dbReference type="PANTHER" id="PTHR43153">
    <property type="entry name" value="ELECTRON TRANSFER FLAVOPROTEIN ALPHA"/>
    <property type="match status" value="1"/>
</dbReference>
<dbReference type="GO" id="GO:0009055">
    <property type="term" value="F:electron transfer activity"/>
    <property type="evidence" value="ECO:0007669"/>
    <property type="project" value="InterPro"/>
</dbReference>
<feature type="non-terminal residue" evidence="9">
    <location>
        <position position="315"/>
    </location>
</feature>
<dbReference type="OrthoDB" id="1715808at2759"/>
<dbReference type="AlphaFoldDB" id="A0A0D2M4X1"/>
<accession>A0A0D2M4X1</accession>
<dbReference type="InterPro" id="IPR014731">
    <property type="entry name" value="ETF_asu_C"/>
</dbReference>
<evidence type="ECO:0000256" key="3">
    <source>
        <dbReference type="ARBA" id="ARBA00022448"/>
    </source>
</evidence>
<evidence type="ECO:0000256" key="4">
    <source>
        <dbReference type="ARBA" id="ARBA00022630"/>
    </source>
</evidence>
<reference evidence="9 10" key="1">
    <citation type="journal article" date="2013" name="BMC Genomics">
        <title>Reconstruction of the lipid metabolism for the microalga Monoraphidium neglectum from its genome sequence reveals characteristics suitable for biofuel production.</title>
        <authorList>
            <person name="Bogen C."/>
            <person name="Al-Dilaimi A."/>
            <person name="Albersmeier A."/>
            <person name="Wichmann J."/>
            <person name="Grundmann M."/>
            <person name="Rupp O."/>
            <person name="Lauersen K.J."/>
            <person name="Blifernez-Klassen O."/>
            <person name="Kalinowski J."/>
            <person name="Goesmann A."/>
            <person name="Mussgnug J.H."/>
            <person name="Kruse O."/>
        </authorList>
    </citation>
    <scope>NUCLEOTIDE SEQUENCE [LARGE SCALE GENOMIC DNA]</scope>
    <source>
        <strain evidence="9 10">SAG 48.87</strain>
    </source>
</reference>
<dbReference type="STRING" id="145388.A0A0D2M4X1"/>
<dbReference type="Gene3D" id="3.40.50.1220">
    <property type="entry name" value="TPP-binding domain"/>
    <property type="match status" value="1"/>
</dbReference>
<dbReference type="InterPro" id="IPR001308">
    <property type="entry name" value="ETF_a/FixB"/>
</dbReference>
<dbReference type="Gene3D" id="3.40.50.620">
    <property type="entry name" value="HUPs"/>
    <property type="match status" value="1"/>
</dbReference>
<comment type="similarity">
    <text evidence="2">Belongs to the ETF alpha-subunit/FixB family.</text>
</comment>
<evidence type="ECO:0000313" key="10">
    <source>
        <dbReference type="Proteomes" id="UP000054498"/>
    </source>
</evidence>
<protein>
    <submittedName>
        <fullName evidence="9">Electron transfer flavoprotein subunit alpha</fullName>
    </submittedName>
</protein>
<dbReference type="KEGG" id="mng:MNEG_11632"/>
<feature type="domain" description="Electron transfer flavoprotein alpha/beta-subunit N-terminal" evidence="8">
    <location>
        <begin position="17"/>
        <end position="199"/>
    </location>
</feature>
<keyword evidence="10" id="KW-1185">Reference proteome</keyword>
<dbReference type="GO" id="GO:0033539">
    <property type="term" value="P:fatty acid beta-oxidation using acyl-CoA dehydrogenase"/>
    <property type="evidence" value="ECO:0007669"/>
    <property type="project" value="TreeGrafter"/>
</dbReference>
<comment type="cofactor">
    <cofactor evidence="7">
        <name>FAD</name>
        <dbReference type="ChEBI" id="CHEBI:57692"/>
    </cofactor>
    <text evidence="7">Binds 1 FAD per dimer.</text>
</comment>
<dbReference type="FunFam" id="3.40.50.1220:FF:000001">
    <property type="entry name" value="Electron transfer flavoprotein, alpha subunit"/>
    <property type="match status" value="1"/>
</dbReference>
<dbReference type="Proteomes" id="UP000054498">
    <property type="component" value="Unassembled WGS sequence"/>
</dbReference>
<name>A0A0D2M4X1_9CHLO</name>
<dbReference type="SUPFAM" id="SSF52402">
    <property type="entry name" value="Adenine nucleotide alpha hydrolases-like"/>
    <property type="match status" value="1"/>
</dbReference>
<dbReference type="InterPro" id="IPR014730">
    <property type="entry name" value="ETF_a/b_N"/>
</dbReference>
<dbReference type="GeneID" id="25728914"/>
<sequence length="315" mass="31612">MESPQFQASPQHPQASSLVIVEHRHGALGGATLNTITAAAQLGGPVSALVGGEGVGGVAESVARVEGVEKVLVADSPALAHQLAEPYSELLAALLRGAAPAFTHVLAPAGTFGKNLLPRAAALLGVQPAADVVGLRDADTFVRPIYAGNALATIRFLAPGLRMLTARPTSFKAAAVRPDAAAPIEAVPAGALAALQGAPAAPIWEGEAGREAGGRPDLGSAKVIVAGGRALKSKENFALLERLADMLGGAVAASRAAVDAGYVANDLQVGQTGKVVAPDLYLALGISGAIQHVAGIKDSKTIVAINTDAEAPIFQ</sequence>
<dbReference type="InterPro" id="IPR018206">
    <property type="entry name" value="ETF_asu_C_CS"/>
</dbReference>
<feature type="binding site" evidence="7">
    <location>
        <position position="229"/>
    </location>
    <ligand>
        <name>FAD</name>
        <dbReference type="ChEBI" id="CHEBI:57692"/>
    </ligand>
</feature>
<keyword evidence="3" id="KW-0813">Transport</keyword>
<dbReference type="PIRSF" id="PIRSF000089">
    <property type="entry name" value="Electra_flavoP_a"/>
    <property type="match status" value="1"/>
</dbReference>
<evidence type="ECO:0000313" key="9">
    <source>
        <dbReference type="EMBL" id="KIY96331.1"/>
    </source>
</evidence>
<evidence type="ECO:0000259" key="8">
    <source>
        <dbReference type="SMART" id="SM00893"/>
    </source>
</evidence>
<dbReference type="GO" id="GO:0050660">
    <property type="term" value="F:flavin adenine dinucleotide binding"/>
    <property type="evidence" value="ECO:0007669"/>
    <property type="project" value="InterPro"/>
</dbReference>
<dbReference type="Pfam" id="PF01012">
    <property type="entry name" value="ETF"/>
    <property type="match status" value="1"/>
</dbReference>
<feature type="binding site" evidence="7">
    <location>
        <begin position="285"/>
        <end position="292"/>
    </location>
    <ligand>
        <name>FAD</name>
        <dbReference type="ChEBI" id="CHEBI:57692"/>
    </ligand>
</feature>
<feature type="binding site" evidence="7">
    <location>
        <position position="306"/>
    </location>
    <ligand>
        <name>FAD</name>
        <dbReference type="ChEBI" id="CHEBI:57692"/>
    </ligand>
</feature>
<dbReference type="InterPro" id="IPR033947">
    <property type="entry name" value="ETF_alpha_N"/>
</dbReference>
<proteinExistence type="inferred from homology"/>
<organism evidence="9 10">
    <name type="scientific">Monoraphidium neglectum</name>
    <dbReference type="NCBI Taxonomy" id="145388"/>
    <lineage>
        <taxon>Eukaryota</taxon>
        <taxon>Viridiplantae</taxon>
        <taxon>Chlorophyta</taxon>
        <taxon>core chlorophytes</taxon>
        <taxon>Chlorophyceae</taxon>
        <taxon>CS clade</taxon>
        <taxon>Sphaeropleales</taxon>
        <taxon>Selenastraceae</taxon>
        <taxon>Monoraphidium</taxon>
    </lineage>
</organism>
<evidence type="ECO:0000256" key="1">
    <source>
        <dbReference type="ARBA" id="ARBA00004305"/>
    </source>
</evidence>
<dbReference type="CDD" id="cd01715">
    <property type="entry name" value="ETF_alpha"/>
    <property type="match status" value="1"/>
</dbReference>
<dbReference type="InterPro" id="IPR029035">
    <property type="entry name" value="DHS-like_NAD/FAD-binding_dom"/>
</dbReference>
<dbReference type="EMBL" id="KK103056">
    <property type="protein sequence ID" value="KIY96331.1"/>
    <property type="molecule type" value="Genomic_DNA"/>
</dbReference>
<dbReference type="RefSeq" id="XP_013895351.1">
    <property type="nucleotide sequence ID" value="XM_014039897.1"/>
</dbReference>
<dbReference type="PROSITE" id="PS00696">
    <property type="entry name" value="ETF_ALPHA"/>
    <property type="match status" value="1"/>
</dbReference>
<keyword evidence="5 7" id="KW-0274">FAD</keyword>
<dbReference type="Pfam" id="PF00766">
    <property type="entry name" value="ETF_alpha"/>
    <property type="match status" value="1"/>
</dbReference>
<comment type="subcellular location">
    <subcellularLocation>
        <location evidence="1">Mitochondrion matrix</location>
    </subcellularLocation>
</comment>
<evidence type="ECO:0000256" key="5">
    <source>
        <dbReference type="ARBA" id="ARBA00022827"/>
    </source>
</evidence>
<dbReference type="InterPro" id="IPR014729">
    <property type="entry name" value="Rossmann-like_a/b/a_fold"/>
</dbReference>
<evidence type="ECO:0000256" key="6">
    <source>
        <dbReference type="ARBA" id="ARBA00022982"/>
    </source>
</evidence>
<feature type="binding site" evidence="7">
    <location>
        <begin position="268"/>
        <end position="272"/>
    </location>
    <ligand>
        <name>FAD</name>
        <dbReference type="ChEBI" id="CHEBI:57692"/>
    </ligand>
</feature>
<dbReference type="GO" id="GO:0005759">
    <property type="term" value="C:mitochondrial matrix"/>
    <property type="evidence" value="ECO:0007669"/>
    <property type="project" value="UniProtKB-SubCell"/>
</dbReference>
<dbReference type="SUPFAM" id="SSF52467">
    <property type="entry name" value="DHS-like NAD/FAD-binding domain"/>
    <property type="match status" value="1"/>
</dbReference>
<evidence type="ECO:0000256" key="2">
    <source>
        <dbReference type="ARBA" id="ARBA00005817"/>
    </source>
</evidence>